<dbReference type="SUPFAM" id="SSF55073">
    <property type="entry name" value="Nucleotide cyclase"/>
    <property type="match status" value="1"/>
</dbReference>
<feature type="region of interest" description="Disordered" evidence="3">
    <location>
        <begin position="351"/>
        <end position="377"/>
    </location>
</feature>
<dbReference type="AlphaFoldDB" id="A0A839IRN0"/>
<dbReference type="GO" id="GO:0052621">
    <property type="term" value="F:diguanylate cyclase activity"/>
    <property type="evidence" value="ECO:0007669"/>
    <property type="project" value="UniProtKB-EC"/>
</dbReference>
<keyword evidence="7" id="KW-1185">Reference proteome</keyword>
<dbReference type="PROSITE" id="PS50887">
    <property type="entry name" value="GGDEF"/>
    <property type="match status" value="1"/>
</dbReference>
<feature type="compositionally biased region" description="Basic residues" evidence="3">
    <location>
        <begin position="362"/>
        <end position="373"/>
    </location>
</feature>
<dbReference type="EMBL" id="JACJFM010000013">
    <property type="protein sequence ID" value="MBB1487202.1"/>
    <property type="molecule type" value="Genomic_DNA"/>
</dbReference>
<comment type="catalytic activity">
    <reaction evidence="2">
        <text>2 GTP = 3',3'-c-di-GMP + 2 diphosphate</text>
        <dbReference type="Rhea" id="RHEA:24898"/>
        <dbReference type="ChEBI" id="CHEBI:33019"/>
        <dbReference type="ChEBI" id="CHEBI:37565"/>
        <dbReference type="ChEBI" id="CHEBI:58805"/>
        <dbReference type="EC" id="2.7.7.65"/>
    </reaction>
</comment>
<dbReference type="NCBIfam" id="TIGR00254">
    <property type="entry name" value="GGDEF"/>
    <property type="match status" value="2"/>
</dbReference>
<feature type="transmembrane region" description="Helical" evidence="4">
    <location>
        <begin position="97"/>
        <end position="116"/>
    </location>
</feature>
<dbReference type="InterPro" id="IPR029787">
    <property type="entry name" value="Nucleotide_cyclase"/>
</dbReference>
<comment type="caution">
    <text evidence="6">The sequence shown here is derived from an EMBL/GenBank/DDBJ whole genome shotgun (WGS) entry which is preliminary data.</text>
</comment>
<feature type="transmembrane region" description="Helical" evidence="4">
    <location>
        <begin position="169"/>
        <end position="190"/>
    </location>
</feature>
<keyword evidence="4" id="KW-1133">Transmembrane helix</keyword>
<evidence type="ECO:0000313" key="6">
    <source>
        <dbReference type="EMBL" id="MBB1487202.1"/>
    </source>
</evidence>
<keyword evidence="4" id="KW-0472">Membrane</keyword>
<evidence type="ECO:0000256" key="3">
    <source>
        <dbReference type="SAM" id="MobiDB-lite"/>
    </source>
</evidence>
<feature type="transmembrane region" description="Helical" evidence="4">
    <location>
        <begin position="221"/>
        <end position="243"/>
    </location>
</feature>
<dbReference type="CDD" id="cd01949">
    <property type="entry name" value="GGDEF"/>
    <property type="match status" value="1"/>
</dbReference>
<dbReference type="EC" id="2.7.7.65" evidence="1"/>
<evidence type="ECO:0000256" key="2">
    <source>
        <dbReference type="ARBA" id="ARBA00034247"/>
    </source>
</evidence>
<feature type="transmembrane region" description="Helical" evidence="4">
    <location>
        <begin position="36"/>
        <end position="58"/>
    </location>
</feature>
<keyword evidence="4" id="KW-0812">Transmembrane</keyword>
<dbReference type="GO" id="GO:0043709">
    <property type="term" value="P:cell adhesion involved in single-species biofilm formation"/>
    <property type="evidence" value="ECO:0007669"/>
    <property type="project" value="TreeGrafter"/>
</dbReference>
<dbReference type="Gene3D" id="3.30.70.270">
    <property type="match status" value="1"/>
</dbReference>
<sequence>MHRLISQLKESTIIPLALLMITIPVAHFGYQEFSVTVKGLFSLAPYIAFTAATTLSLVYGRLRVLMTLLVLVISYWAFSTLTGPVGLSWNKFTIETVFNAITILGPLNIALFAFWAEKGSLISDLFTKTAAIAIQVFFVWLVAENHYTGVLHFFTLIFWPSMHPDWLNIAPFSFIAFIIALLAMAIRIITQPSTTNAALLSSLVILFIVSQQLLIPGYLPVFMFLAGLLLVGAIVHETFNMAFKDDLTGLPGRRALNEQLAKLGRHYTIAMMDVDHFKKFNDTYGHDIGDQVLKMVAAKIRKVTGGGKAFRYGGEEFTILFPGRDLQHTLPHLEIVREVIAGYLMRIRDEDRPEDNDEGKNMRGRKNTRIQKTQKKDSSVVSVTISIGVAQREGMNKTPEQVIKAADEALYRAKHGGRNKVST</sequence>
<feature type="domain" description="GGDEF" evidence="5">
    <location>
        <begin position="265"/>
        <end position="423"/>
    </location>
</feature>
<feature type="transmembrane region" description="Helical" evidence="4">
    <location>
        <begin position="197"/>
        <end position="215"/>
    </location>
</feature>
<evidence type="ECO:0000313" key="7">
    <source>
        <dbReference type="Proteomes" id="UP000565262"/>
    </source>
</evidence>
<dbReference type="InterPro" id="IPR050469">
    <property type="entry name" value="Diguanylate_Cyclase"/>
</dbReference>
<dbReference type="PANTHER" id="PTHR45138">
    <property type="entry name" value="REGULATORY COMPONENTS OF SENSORY TRANSDUCTION SYSTEM"/>
    <property type="match status" value="1"/>
</dbReference>
<dbReference type="GO" id="GO:0005886">
    <property type="term" value="C:plasma membrane"/>
    <property type="evidence" value="ECO:0007669"/>
    <property type="project" value="TreeGrafter"/>
</dbReference>
<dbReference type="RefSeq" id="WP_182808988.1">
    <property type="nucleotide sequence ID" value="NZ_JACJFM010000013.1"/>
</dbReference>
<evidence type="ECO:0000256" key="4">
    <source>
        <dbReference type="SAM" id="Phobius"/>
    </source>
</evidence>
<gene>
    <name evidence="6" type="ORF">H4O21_11335</name>
</gene>
<feature type="transmembrane region" description="Helical" evidence="4">
    <location>
        <begin position="12"/>
        <end position="30"/>
    </location>
</feature>
<feature type="transmembrane region" description="Helical" evidence="4">
    <location>
        <begin position="65"/>
        <end position="85"/>
    </location>
</feature>
<evidence type="ECO:0000256" key="1">
    <source>
        <dbReference type="ARBA" id="ARBA00012528"/>
    </source>
</evidence>
<name>A0A839IRN0_9GAMM</name>
<dbReference type="Proteomes" id="UP000565262">
    <property type="component" value="Unassembled WGS sequence"/>
</dbReference>
<dbReference type="GO" id="GO:1902201">
    <property type="term" value="P:negative regulation of bacterial-type flagellum-dependent cell motility"/>
    <property type="evidence" value="ECO:0007669"/>
    <property type="project" value="TreeGrafter"/>
</dbReference>
<dbReference type="Pfam" id="PF00990">
    <property type="entry name" value="GGDEF"/>
    <property type="match status" value="2"/>
</dbReference>
<organism evidence="6 7">
    <name type="scientific">Oceanospirillum sediminis</name>
    <dbReference type="NCBI Taxonomy" id="2760088"/>
    <lineage>
        <taxon>Bacteria</taxon>
        <taxon>Pseudomonadati</taxon>
        <taxon>Pseudomonadota</taxon>
        <taxon>Gammaproteobacteria</taxon>
        <taxon>Oceanospirillales</taxon>
        <taxon>Oceanospirillaceae</taxon>
        <taxon>Oceanospirillum</taxon>
    </lineage>
</organism>
<accession>A0A839IRN0</accession>
<dbReference type="InterPro" id="IPR000160">
    <property type="entry name" value="GGDEF_dom"/>
</dbReference>
<reference evidence="6 7" key="1">
    <citation type="submission" date="2020-08" db="EMBL/GenBank/DDBJ databases">
        <title>Oceanospirillum sp. nov. isolated from marine sediment.</title>
        <authorList>
            <person name="Ji X."/>
        </authorList>
    </citation>
    <scope>NUCLEOTIDE SEQUENCE [LARGE SCALE GENOMIC DNA]</scope>
    <source>
        <strain evidence="6 7">D5</strain>
    </source>
</reference>
<protein>
    <recommendedName>
        <fullName evidence="1">diguanylate cyclase</fullName>
        <ecNumber evidence="1">2.7.7.65</ecNumber>
    </recommendedName>
</protein>
<evidence type="ECO:0000259" key="5">
    <source>
        <dbReference type="PROSITE" id="PS50887"/>
    </source>
</evidence>
<proteinExistence type="predicted"/>
<dbReference type="SMART" id="SM00267">
    <property type="entry name" value="GGDEF"/>
    <property type="match status" value="1"/>
</dbReference>
<dbReference type="InterPro" id="IPR043128">
    <property type="entry name" value="Rev_trsase/Diguanyl_cyclase"/>
</dbReference>
<dbReference type="PANTHER" id="PTHR45138:SF9">
    <property type="entry name" value="DIGUANYLATE CYCLASE DGCM-RELATED"/>
    <property type="match status" value="1"/>
</dbReference>